<proteinExistence type="predicted"/>
<dbReference type="Proteomes" id="UP000499080">
    <property type="component" value="Unassembled WGS sequence"/>
</dbReference>
<organism evidence="1 2">
    <name type="scientific">Araneus ventricosus</name>
    <name type="common">Orbweaver spider</name>
    <name type="synonym">Epeira ventricosa</name>
    <dbReference type="NCBI Taxonomy" id="182803"/>
    <lineage>
        <taxon>Eukaryota</taxon>
        <taxon>Metazoa</taxon>
        <taxon>Ecdysozoa</taxon>
        <taxon>Arthropoda</taxon>
        <taxon>Chelicerata</taxon>
        <taxon>Arachnida</taxon>
        <taxon>Araneae</taxon>
        <taxon>Araneomorphae</taxon>
        <taxon>Entelegynae</taxon>
        <taxon>Araneoidea</taxon>
        <taxon>Araneidae</taxon>
        <taxon>Araneus</taxon>
    </lineage>
</organism>
<evidence type="ECO:0000313" key="2">
    <source>
        <dbReference type="Proteomes" id="UP000499080"/>
    </source>
</evidence>
<comment type="caution">
    <text evidence="1">The sequence shown here is derived from an EMBL/GenBank/DDBJ whole genome shotgun (WGS) entry which is preliminary data.</text>
</comment>
<dbReference type="EMBL" id="BGPR01071118">
    <property type="protein sequence ID" value="GBO44404.1"/>
    <property type="molecule type" value="Genomic_DNA"/>
</dbReference>
<protein>
    <submittedName>
        <fullName evidence="1">Uncharacterized protein</fullName>
    </submittedName>
</protein>
<accession>A0A4Y2X671</accession>
<evidence type="ECO:0000313" key="1">
    <source>
        <dbReference type="EMBL" id="GBO44404.1"/>
    </source>
</evidence>
<dbReference type="AlphaFoldDB" id="A0A4Y2X671"/>
<sequence length="34" mass="3584">MSKFKKKPEAEGRGELFADAIKTSSCKGGRGGLV</sequence>
<name>A0A4Y2X671_ARAVE</name>
<feature type="non-terminal residue" evidence="1">
    <location>
        <position position="34"/>
    </location>
</feature>
<reference evidence="1 2" key="1">
    <citation type="journal article" date="2019" name="Sci. Rep.">
        <title>Orb-weaving spider Araneus ventricosus genome elucidates the spidroin gene catalogue.</title>
        <authorList>
            <person name="Kono N."/>
            <person name="Nakamura H."/>
            <person name="Ohtoshi R."/>
            <person name="Moran D.A.P."/>
            <person name="Shinohara A."/>
            <person name="Yoshida Y."/>
            <person name="Fujiwara M."/>
            <person name="Mori M."/>
            <person name="Tomita M."/>
            <person name="Arakawa K."/>
        </authorList>
    </citation>
    <scope>NUCLEOTIDE SEQUENCE [LARGE SCALE GENOMIC DNA]</scope>
</reference>
<gene>
    <name evidence="1" type="ORF">AVEN_234587_1</name>
</gene>
<keyword evidence="2" id="KW-1185">Reference proteome</keyword>